<dbReference type="eggNOG" id="KOG0017">
    <property type="taxonomic scope" value="Eukaryota"/>
</dbReference>
<gene>
    <name evidence="4" type="ORF">G210_5234</name>
</gene>
<dbReference type="SUPFAM" id="SSF56672">
    <property type="entry name" value="DNA/RNA polymerases"/>
    <property type="match status" value="1"/>
</dbReference>
<protein>
    <submittedName>
        <fullName evidence="4">Uncharacterized protein</fullName>
    </submittedName>
</protein>
<dbReference type="STRING" id="1245528.M3JSF6"/>
<accession>M3JSF6</accession>
<dbReference type="AlphaFoldDB" id="M3JSF6"/>
<name>M3JSF6_CANMX</name>
<dbReference type="Pfam" id="PF07727">
    <property type="entry name" value="RVT_2"/>
    <property type="match status" value="1"/>
</dbReference>
<dbReference type="InterPro" id="IPR043502">
    <property type="entry name" value="DNA/RNA_pol_sf"/>
</dbReference>
<feature type="compositionally biased region" description="Polar residues" evidence="1">
    <location>
        <begin position="157"/>
        <end position="167"/>
    </location>
</feature>
<evidence type="ECO:0000313" key="5">
    <source>
        <dbReference type="Proteomes" id="UP000011777"/>
    </source>
</evidence>
<keyword evidence="5" id="KW-1185">Reference proteome</keyword>
<dbReference type="InterPro" id="IPR057670">
    <property type="entry name" value="SH3_retrovirus"/>
</dbReference>
<evidence type="ECO:0000256" key="1">
    <source>
        <dbReference type="SAM" id="MobiDB-lite"/>
    </source>
</evidence>
<organism evidence="4 5">
    <name type="scientific">Candida maltosa (strain Xu316)</name>
    <name type="common">Yeast</name>
    <dbReference type="NCBI Taxonomy" id="1245528"/>
    <lineage>
        <taxon>Eukaryota</taxon>
        <taxon>Fungi</taxon>
        <taxon>Dikarya</taxon>
        <taxon>Ascomycota</taxon>
        <taxon>Saccharomycotina</taxon>
        <taxon>Pichiomycetes</taxon>
        <taxon>Debaryomycetaceae</taxon>
        <taxon>Candida/Lodderomyces clade</taxon>
        <taxon>Candida</taxon>
    </lineage>
</organism>
<dbReference type="InterPro" id="IPR013103">
    <property type="entry name" value="RVT_2"/>
</dbReference>
<dbReference type="OrthoDB" id="4075035at2759"/>
<dbReference type="Proteomes" id="UP000011777">
    <property type="component" value="Unassembled WGS sequence"/>
</dbReference>
<dbReference type="Pfam" id="PF25597">
    <property type="entry name" value="SH3_retrovirus"/>
    <property type="match status" value="1"/>
</dbReference>
<feature type="domain" description="Retroviral polymerase SH3-like" evidence="3">
    <location>
        <begin position="55"/>
        <end position="115"/>
    </location>
</feature>
<feature type="region of interest" description="Disordered" evidence="1">
    <location>
        <begin position="154"/>
        <end position="176"/>
    </location>
</feature>
<dbReference type="HOGENOM" id="CLU_001650_5_1_1"/>
<dbReference type="PANTHER" id="PTHR11439">
    <property type="entry name" value="GAG-POL-RELATED RETROTRANSPOSON"/>
    <property type="match status" value="1"/>
</dbReference>
<reference evidence="4 5" key="1">
    <citation type="submission" date="2013-02" db="EMBL/GenBank/DDBJ databases">
        <title>Genome sequence of Candida maltosa Xu316, a potential industrial strain for xylitol and ethanol production.</title>
        <authorList>
            <person name="Yu J."/>
            <person name="Wang Q."/>
            <person name="Geng X."/>
            <person name="Bao W."/>
            <person name="He P."/>
            <person name="Cai J."/>
        </authorList>
    </citation>
    <scope>NUCLEOTIDE SEQUENCE [LARGE SCALE GENOMIC DNA]</scope>
    <source>
        <strain evidence="5">Xu316</strain>
    </source>
</reference>
<evidence type="ECO:0000313" key="4">
    <source>
        <dbReference type="EMBL" id="EMG45189.1"/>
    </source>
</evidence>
<dbReference type="PANTHER" id="PTHR11439:SF483">
    <property type="entry name" value="PEPTIDE SYNTHASE GLIP-LIKE, PUTATIVE (AFU_ORTHOLOGUE AFUA_3G12920)-RELATED"/>
    <property type="match status" value="1"/>
</dbReference>
<feature type="domain" description="Reverse transcriptase Ty1/copia-type" evidence="2">
    <location>
        <begin position="471"/>
        <end position="702"/>
    </location>
</feature>
<sequence length="946" mass="105119">MLYGAQAPSTYWSVCINHAALLLNLRPHPHFPNTTPYYLYHHRFFDYNRLKIWGCLCVTSVPMKPRSVKFASINHRAIFIGLSANHKAYVLIDLDTNSVCVSHRVRFYEKEFPFSTYRLNPSAKQVLNYLGGVQYVDTTDQLLSVPTVPVVPPPPTSGSCSNFSQDNSHIDPSGPNSLSITSPISVDASPISVDPDSTISLDDSSVSTDDCTIPMDSTSPVIDSDSGSSSHTPQHVQLFHSIDEEAMDEYLATFDPNFVPGPVSLPQYEVEVLDSDDDDALDHMALDYAIFIEEPSTPISSPPPNIVSGEPPDVSELISVDDISGFSHPVERVLPLSRSFPSPAVPSSSSNLSLPPLPSISASSISPSDALVVHSSSSGSRRRPFSEVEEEDIRAVKSFRTNDGIFTLSTSSELVPYQAYTSIALSVDPLESDFSGLENSVPKFYHEIKFLPDASAWYAACDAELQALEDNRTWIVASLPPNRSAISSRWVFARKMDGRLKARVVARGFSQLKNVDFFTTFSPVISYPSVRILLSISVQFNLVVHHLDISNAFTQSDLLEEIYMTPPPGVHIPDGKVLRLLKSLYGLRQASATFNLHLHSTLLKLGFSNLASEPCIYQRSIDSSRMLLGVYVDDILCCAPTVALIEIFVRDLQSFYKLRYIGECSSFLGLDLVQSPKHLSLHAKSYISRMLDDANLTSAFSNRFDIPISPSYLSARPSSDLPGDATAFRSLVGKFLYLANTCRPDIAFITNWLSRFLKAPTEHHSAIARRVLRYLVGSVTRGLHYTPSPSFQNRFVLEGFTDSTWADTLDCRRSTTGYIFMFANGPISWSSHKQHTTSTSSTESELYALSAGTKEFLWLLQVFQQLDIPLLKLLYCDNIGAIALSEHKSGRNKLKHVDVQYFFLRDHVNKDFVLKYINTKLMRADFLTKPLSAPLFADQLGLINMN</sequence>
<dbReference type="CDD" id="cd09272">
    <property type="entry name" value="RNase_HI_RT_Ty1"/>
    <property type="match status" value="1"/>
</dbReference>
<proteinExistence type="predicted"/>
<dbReference type="EMBL" id="AOGT01002937">
    <property type="protein sequence ID" value="EMG45189.1"/>
    <property type="molecule type" value="Genomic_DNA"/>
</dbReference>
<comment type="caution">
    <text evidence="4">The sequence shown here is derived from an EMBL/GenBank/DDBJ whole genome shotgun (WGS) entry which is preliminary data.</text>
</comment>
<evidence type="ECO:0000259" key="2">
    <source>
        <dbReference type="Pfam" id="PF07727"/>
    </source>
</evidence>
<evidence type="ECO:0000259" key="3">
    <source>
        <dbReference type="Pfam" id="PF25597"/>
    </source>
</evidence>